<keyword evidence="5 8" id="KW-0125">Carotenoid biosynthesis</keyword>
<dbReference type="GO" id="GO:0016166">
    <property type="term" value="F:phytoene dehydrogenase activity"/>
    <property type="evidence" value="ECO:0007669"/>
    <property type="project" value="UniProtKB-ARBA"/>
</dbReference>
<evidence type="ECO:0000256" key="7">
    <source>
        <dbReference type="ARBA" id="ARBA00034551"/>
    </source>
</evidence>
<keyword evidence="9" id="KW-1133">Transmembrane helix</keyword>
<evidence type="ECO:0000256" key="5">
    <source>
        <dbReference type="ARBA" id="ARBA00022746"/>
    </source>
</evidence>
<keyword evidence="9" id="KW-0812">Transmembrane</keyword>
<evidence type="ECO:0000256" key="8">
    <source>
        <dbReference type="RuleBase" id="RU362075"/>
    </source>
</evidence>
<evidence type="ECO:0000256" key="2">
    <source>
        <dbReference type="ARBA" id="ARBA00004829"/>
    </source>
</evidence>
<comment type="pathway">
    <text evidence="2 8">Carotenoid biosynthesis.</text>
</comment>
<feature type="domain" description="Amine oxidase" evidence="10">
    <location>
        <begin position="21"/>
        <end position="507"/>
    </location>
</feature>
<sequence length="638" mass="71207">MQHEKKSKSPSVIIVGAGVGGCASAARLAKAGLEVTVVEKNNFTGGRCSIIRDGEHRFDQGPSLLLLPNLFHETFADLDTTMTAEGIRLLKCDPNYQVFFHDGEKITLSSDLAHMRPEIEKWEGPTGFGRYLSFLSEGHRHYEFSVQKALKRNFPSIFDMMRWDLLKDLFSVALIPSLYTRASRYFWTDRLRRCFTFGSMYMGMSPFASPGLYSLLQYTELVEGIWYPQGGFHKVVEGIVNIGLRMGVKYRLNSPVASIILSDDKTQAIGVELESGQQLHADIVLVNADLVYAYNNLLPQTAYSKSLAKKPASCSSISFYWSTDRTIGELSAHNIFLAEDFKDSFDDIFNKLEMSEEPSFYVNVPSRVDPCAAPEGKDSIVVLVPMGHLDEDGKGPGMRSDEDWSFLVNRVRDFVITTIERRTGAWGLRDAIAAERVNTPITWQERFNLDKGGILGLSIGFWNALAFRPKTRHSTISSLYFVGASTHPGTGVPICLAGAKITSEQILEDFKIEKPWPRAPPPNLHAKQTGSSLDIGRTDTSGMEPWQRALWALLFSVFLTLANGLGLRSWFPHSVVTKQRDGTEKEAAKVEFGHPRELVIGLMCGLFYETICGQLRTSTHVQMLVSTAERSDYGAPHE</sequence>
<keyword evidence="9" id="KW-0472">Membrane</keyword>
<gene>
    <name evidence="11" type="ORF">TWF696_006529</name>
</gene>
<keyword evidence="12" id="KW-1185">Reference proteome</keyword>
<organism evidence="11 12">
    <name type="scientific">Orbilia brochopaga</name>
    <dbReference type="NCBI Taxonomy" id="3140254"/>
    <lineage>
        <taxon>Eukaryota</taxon>
        <taxon>Fungi</taxon>
        <taxon>Dikarya</taxon>
        <taxon>Ascomycota</taxon>
        <taxon>Pezizomycotina</taxon>
        <taxon>Orbiliomycetes</taxon>
        <taxon>Orbiliales</taxon>
        <taxon>Orbiliaceae</taxon>
        <taxon>Orbilia</taxon>
    </lineage>
</organism>
<dbReference type="NCBIfam" id="TIGR02734">
    <property type="entry name" value="crtI_fam"/>
    <property type="match status" value="1"/>
</dbReference>
<dbReference type="Proteomes" id="UP001375240">
    <property type="component" value="Unassembled WGS sequence"/>
</dbReference>
<dbReference type="InterPro" id="IPR014105">
    <property type="entry name" value="Carotenoid/retinoid_OxRdtase"/>
</dbReference>
<comment type="similarity">
    <text evidence="3 8">Belongs to the carotenoid/retinoid oxidoreductase family.</text>
</comment>
<proteinExistence type="inferred from homology"/>
<protein>
    <recommendedName>
        <fullName evidence="4">Phytoene desaturase</fullName>
    </recommendedName>
    <alternativeName>
        <fullName evidence="7">Phytoene desaturase (3,4-didehydrolycopene-forming)</fullName>
    </alternativeName>
</protein>
<dbReference type="FunFam" id="3.50.50.60:FF:000171">
    <property type="entry name" value="zeta-carotene-forming phytoene desaturase"/>
    <property type="match status" value="1"/>
</dbReference>
<comment type="cofactor">
    <cofactor evidence="1">
        <name>NAD(+)</name>
        <dbReference type="ChEBI" id="CHEBI:57540"/>
    </cofactor>
</comment>
<evidence type="ECO:0000259" key="10">
    <source>
        <dbReference type="Pfam" id="PF01593"/>
    </source>
</evidence>
<evidence type="ECO:0000313" key="12">
    <source>
        <dbReference type="Proteomes" id="UP001375240"/>
    </source>
</evidence>
<dbReference type="EMBL" id="JAVHNQ010000004">
    <property type="protein sequence ID" value="KAK6350298.1"/>
    <property type="molecule type" value="Genomic_DNA"/>
</dbReference>
<evidence type="ECO:0000256" key="4">
    <source>
        <dbReference type="ARBA" id="ARBA00013293"/>
    </source>
</evidence>
<dbReference type="InterPro" id="IPR036188">
    <property type="entry name" value="FAD/NAD-bd_sf"/>
</dbReference>
<dbReference type="Pfam" id="PF01593">
    <property type="entry name" value="Amino_oxidase"/>
    <property type="match status" value="1"/>
</dbReference>
<dbReference type="AlphaFoldDB" id="A0AAV9UZU1"/>
<dbReference type="Gene3D" id="3.50.50.60">
    <property type="entry name" value="FAD/NAD(P)-binding domain"/>
    <property type="match status" value="2"/>
</dbReference>
<dbReference type="PROSITE" id="PS51257">
    <property type="entry name" value="PROKAR_LIPOPROTEIN"/>
    <property type="match status" value="1"/>
</dbReference>
<dbReference type="GO" id="GO:0016117">
    <property type="term" value="P:carotenoid biosynthetic process"/>
    <property type="evidence" value="ECO:0007669"/>
    <property type="project" value="UniProtKB-KW"/>
</dbReference>
<dbReference type="PANTHER" id="PTHR43734">
    <property type="entry name" value="PHYTOENE DESATURASE"/>
    <property type="match status" value="1"/>
</dbReference>
<dbReference type="PANTHER" id="PTHR43734:SF1">
    <property type="entry name" value="PHYTOENE DESATURASE"/>
    <property type="match status" value="1"/>
</dbReference>
<name>A0AAV9UZU1_9PEZI</name>
<accession>A0AAV9UZU1</accession>
<dbReference type="InterPro" id="IPR002937">
    <property type="entry name" value="Amino_oxidase"/>
</dbReference>
<evidence type="ECO:0000256" key="6">
    <source>
        <dbReference type="ARBA" id="ARBA00023002"/>
    </source>
</evidence>
<feature type="transmembrane region" description="Helical" evidence="9">
    <location>
        <begin position="549"/>
        <end position="571"/>
    </location>
</feature>
<reference evidence="11 12" key="1">
    <citation type="submission" date="2019-10" db="EMBL/GenBank/DDBJ databases">
        <authorList>
            <person name="Palmer J.M."/>
        </authorList>
    </citation>
    <scope>NUCLEOTIDE SEQUENCE [LARGE SCALE GENOMIC DNA]</scope>
    <source>
        <strain evidence="11 12">TWF696</strain>
    </source>
</reference>
<comment type="caution">
    <text evidence="11">The sequence shown here is derived from an EMBL/GenBank/DDBJ whole genome shotgun (WGS) entry which is preliminary data.</text>
</comment>
<evidence type="ECO:0000313" key="11">
    <source>
        <dbReference type="EMBL" id="KAK6350298.1"/>
    </source>
</evidence>
<keyword evidence="6 8" id="KW-0560">Oxidoreductase</keyword>
<evidence type="ECO:0000256" key="1">
    <source>
        <dbReference type="ARBA" id="ARBA00001911"/>
    </source>
</evidence>
<evidence type="ECO:0000256" key="9">
    <source>
        <dbReference type="SAM" id="Phobius"/>
    </source>
</evidence>
<evidence type="ECO:0000256" key="3">
    <source>
        <dbReference type="ARBA" id="ARBA00006046"/>
    </source>
</evidence>
<dbReference type="SUPFAM" id="SSF51905">
    <property type="entry name" value="FAD/NAD(P)-binding domain"/>
    <property type="match status" value="1"/>
</dbReference>